<name>A0AAD9WMQ8_9ROSI</name>
<organism evidence="2 3">
    <name type="scientific">Dipteronia dyeriana</name>
    <dbReference type="NCBI Taxonomy" id="168575"/>
    <lineage>
        <taxon>Eukaryota</taxon>
        <taxon>Viridiplantae</taxon>
        <taxon>Streptophyta</taxon>
        <taxon>Embryophyta</taxon>
        <taxon>Tracheophyta</taxon>
        <taxon>Spermatophyta</taxon>
        <taxon>Magnoliopsida</taxon>
        <taxon>eudicotyledons</taxon>
        <taxon>Gunneridae</taxon>
        <taxon>Pentapetalae</taxon>
        <taxon>rosids</taxon>
        <taxon>malvids</taxon>
        <taxon>Sapindales</taxon>
        <taxon>Sapindaceae</taxon>
        <taxon>Hippocastanoideae</taxon>
        <taxon>Acereae</taxon>
        <taxon>Dipteronia</taxon>
    </lineage>
</organism>
<reference evidence="2" key="1">
    <citation type="journal article" date="2023" name="Plant J.">
        <title>Genome sequences and population genomics provide insights into the demographic history, inbreeding, and mutation load of two 'living fossil' tree species of Dipteronia.</title>
        <authorList>
            <person name="Feng Y."/>
            <person name="Comes H.P."/>
            <person name="Chen J."/>
            <person name="Zhu S."/>
            <person name="Lu R."/>
            <person name="Zhang X."/>
            <person name="Li P."/>
            <person name="Qiu J."/>
            <person name="Olsen K.M."/>
            <person name="Qiu Y."/>
        </authorList>
    </citation>
    <scope>NUCLEOTIDE SEQUENCE</scope>
    <source>
        <strain evidence="2">KIB01</strain>
    </source>
</reference>
<gene>
    <name evidence="2" type="ORF">Ddye_030435</name>
</gene>
<dbReference type="InterPro" id="IPR044730">
    <property type="entry name" value="RNase_H-like_dom_plant"/>
</dbReference>
<dbReference type="InterPro" id="IPR036397">
    <property type="entry name" value="RNaseH_sf"/>
</dbReference>
<proteinExistence type="predicted"/>
<dbReference type="GO" id="GO:0004523">
    <property type="term" value="F:RNA-DNA hybrid ribonuclease activity"/>
    <property type="evidence" value="ECO:0007669"/>
    <property type="project" value="InterPro"/>
</dbReference>
<comment type="caution">
    <text evidence="2">The sequence shown here is derived from an EMBL/GenBank/DDBJ whole genome shotgun (WGS) entry which is preliminary data.</text>
</comment>
<feature type="domain" description="RNase H type-1" evidence="1">
    <location>
        <begin position="150"/>
        <end position="273"/>
    </location>
</feature>
<dbReference type="EMBL" id="JANJYI010000009">
    <property type="protein sequence ID" value="KAK2635643.1"/>
    <property type="molecule type" value="Genomic_DNA"/>
</dbReference>
<dbReference type="GO" id="GO:0003676">
    <property type="term" value="F:nucleic acid binding"/>
    <property type="evidence" value="ECO:0007669"/>
    <property type="project" value="InterPro"/>
</dbReference>
<evidence type="ECO:0000313" key="3">
    <source>
        <dbReference type="Proteomes" id="UP001280121"/>
    </source>
</evidence>
<dbReference type="CDD" id="cd06222">
    <property type="entry name" value="RNase_H_like"/>
    <property type="match status" value="1"/>
</dbReference>
<dbReference type="SUPFAM" id="SSF53098">
    <property type="entry name" value="Ribonuclease H-like"/>
    <property type="match status" value="1"/>
</dbReference>
<dbReference type="PANTHER" id="PTHR47723:SF22">
    <property type="entry name" value="RNASE H TYPE-1 DOMAIN-CONTAINING PROTEIN"/>
    <property type="match status" value="1"/>
</dbReference>
<evidence type="ECO:0000313" key="2">
    <source>
        <dbReference type="EMBL" id="KAK2635643.1"/>
    </source>
</evidence>
<dbReference type="Gene3D" id="3.30.420.10">
    <property type="entry name" value="Ribonuclease H-like superfamily/Ribonuclease H"/>
    <property type="match status" value="1"/>
</dbReference>
<keyword evidence="3" id="KW-1185">Reference proteome</keyword>
<dbReference type="InterPro" id="IPR012337">
    <property type="entry name" value="RNaseH-like_sf"/>
</dbReference>
<dbReference type="Pfam" id="PF13456">
    <property type="entry name" value="RVT_3"/>
    <property type="match status" value="1"/>
</dbReference>
<dbReference type="PANTHER" id="PTHR47723">
    <property type="entry name" value="OS05G0353850 PROTEIN"/>
    <property type="match status" value="1"/>
</dbReference>
<dbReference type="InterPro" id="IPR053151">
    <property type="entry name" value="RNase_H-like"/>
</dbReference>
<dbReference type="InterPro" id="IPR002156">
    <property type="entry name" value="RNaseH_domain"/>
</dbReference>
<dbReference type="AlphaFoldDB" id="A0AAD9WMQ8"/>
<accession>A0AAD9WMQ8</accession>
<sequence length="283" mass="31535">MVFEGGLKTEEELKKQILKVPAVWTAVLTRHMNRGTGSSRFQEIKCGVDHSIGKGTNRGILSYGEQWFYAISIVEWWKGWNGFGYKMNFMRAWRSLFYVVFWSIWESRNNKVFKEEVADITQAEDMINRYKKTSTSTEWSPPHVDALFFNVDSSARGSPGPSGIGRVLQNHNGMVLCMFSFNIGIHDAITSEVLAIAKACEICSASPELARKTIVIVSDSKVVVTWINSDGFGSSKHAQTIYNIRSFIGSSGFISVTFKSTDSNFVTDHLANKGSRNGGNGVT</sequence>
<protein>
    <recommendedName>
        <fullName evidence="1">RNase H type-1 domain-containing protein</fullName>
    </recommendedName>
</protein>
<evidence type="ECO:0000259" key="1">
    <source>
        <dbReference type="Pfam" id="PF13456"/>
    </source>
</evidence>
<dbReference type="Proteomes" id="UP001280121">
    <property type="component" value="Unassembled WGS sequence"/>
</dbReference>